<name>A0A1B9J2Z9_9TREE</name>
<evidence type="ECO:0000313" key="3">
    <source>
        <dbReference type="Proteomes" id="UP000092583"/>
    </source>
</evidence>
<keyword evidence="3" id="KW-1185">Reference proteome</keyword>
<sequence length="375" mass="41870">MVYSILYPISSMDGLHDSTRTVDVWGPSTYRKRSLSLSSLNASKRQGAAKLIVPHHSSEATTLRFDTVEDGALTPVTMITRDISRLHIQIQPLRYPSFGLKNSTKVKYRSVTTPIEKLSSYLSQLDSEPSKHQNVQPFLARDETKIGPDPHVIESKHDGYGYGFSDFSSEDVDYPFPSKHYHSSISKPSSDSEWTSSGSSTLNSPAGGSPGLSPPSFPITATGSDVLIDSPKPPSPTATPIITFGSEADFPFTFTSPYPYPLLTTSSIHGNPLAHSQYSSSENTDSPQYVPRSKRARELISSEKYCKVGKIKYLSWEESEKEAEEDEMRWKRWKEARSGWDTDVTNAVSRFSQDVELDLDDEFGRAKKMRKISYE</sequence>
<dbReference type="EMBL" id="KI669459">
    <property type="protein sequence ID" value="OCF62161.1"/>
    <property type="molecule type" value="Genomic_DNA"/>
</dbReference>
<evidence type="ECO:0000313" key="2">
    <source>
        <dbReference type="EMBL" id="OCF62161.1"/>
    </source>
</evidence>
<reference evidence="2 3" key="1">
    <citation type="submission" date="2013-07" db="EMBL/GenBank/DDBJ databases">
        <title>The Genome Sequence of Kwoniella mangroviensis CBS10435.</title>
        <authorList>
            <consortium name="The Broad Institute Genome Sequencing Platform"/>
            <person name="Cuomo C."/>
            <person name="Litvintseva A."/>
            <person name="Chen Y."/>
            <person name="Heitman J."/>
            <person name="Sun S."/>
            <person name="Springer D."/>
            <person name="Dromer F."/>
            <person name="Young S.K."/>
            <person name="Zeng Q."/>
            <person name="Gargeya S."/>
            <person name="Fitzgerald M."/>
            <person name="Abouelleil A."/>
            <person name="Alvarado L."/>
            <person name="Berlin A.M."/>
            <person name="Chapman S.B."/>
            <person name="Dewar J."/>
            <person name="Goldberg J."/>
            <person name="Griggs A."/>
            <person name="Gujja S."/>
            <person name="Hansen M."/>
            <person name="Howarth C."/>
            <person name="Imamovic A."/>
            <person name="Larimer J."/>
            <person name="McCowan C."/>
            <person name="Murphy C."/>
            <person name="Pearson M."/>
            <person name="Priest M."/>
            <person name="Roberts A."/>
            <person name="Saif S."/>
            <person name="Shea T."/>
            <person name="Sykes S."/>
            <person name="Wortman J."/>
            <person name="Nusbaum C."/>
            <person name="Birren B."/>
        </authorList>
    </citation>
    <scope>NUCLEOTIDE SEQUENCE [LARGE SCALE GENOMIC DNA]</scope>
    <source>
        <strain evidence="2 3">CBS 10435</strain>
    </source>
</reference>
<reference evidence="3" key="2">
    <citation type="submission" date="2013-12" db="EMBL/GenBank/DDBJ databases">
        <title>Evolution of pathogenesis and genome organization in the Tremellales.</title>
        <authorList>
            <person name="Cuomo C."/>
            <person name="Litvintseva A."/>
            <person name="Heitman J."/>
            <person name="Chen Y."/>
            <person name="Sun S."/>
            <person name="Springer D."/>
            <person name="Dromer F."/>
            <person name="Young S."/>
            <person name="Zeng Q."/>
            <person name="Chapman S."/>
            <person name="Gujja S."/>
            <person name="Saif S."/>
            <person name="Birren B."/>
        </authorList>
    </citation>
    <scope>NUCLEOTIDE SEQUENCE [LARGE SCALE GENOMIC DNA]</scope>
    <source>
        <strain evidence="3">CBS 10435</strain>
    </source>
</reference>
<dbReference type="Proteomes" id="UP000092583">
    <property type="component" value="Unassembled WGS sequence"/>
</dbReference>
<organism evidence="2 3">
    <name type="scientific">Kwoniella mangroviensis CBS 10435</name>
    <dbReference type="NCBI Taxonomy" id="1331196"/>
    <lineage>
        <taxon>Eukaryota</taxon>
        <taxon>Fungi</taxon>
        <taxon>Dikarya</taxon>
        <taxon>Basidiomycota</taxon>
        <taxon>Agaricomycotina</taxon>
        <taxon>Tremellomycetes</taxon>
        <taxon>Tremellales</taxon>
        <taxon>Cryptococcaceae</taxon>
        <taxon>Kwoniella</taxon>
    </lineage>
</organism>
<dbReference type="AlphaFoldDB" id="A0A1B9J2Z9"/>
<feature type="compositionally biased region" description="Polar residues" evidence="1">
    <location>
        <begin position="122"/>
        <end position="136"/>
    </location>
</feature>
<gene>
    <name evidence="2" type="ORF">L486_01828</name>
</gene>
<evidence type="ECO:0000256" key="1">
    <source>
        <dbReference type="SAM" id="MobiDB-lite"/>
    </source>
</evidence>
<feature type="region of interest" description="Disordered" evidence="1">
    <location>
        <begin position="179"/>
        <end position="240"/>
    </location>
</feature>
<feature type="region of interest" description="Disordered" evidence="1">
    <location>
        <begin position="122"/>
        <end position="153"/>
    </location>
</feature>
<proteinExistence type="predicted"/>
<feature type="compositionally biased region" description="Low complexity" evidence="1">
    <location>
        <begin position="189"/>
        <end position="207"/>
    </location>
</feature>
<accession>A0A1B9J2Z9</accession>
<protein>
    <submittedName>
        <fullName evidence="2">Uncharacterized protein</fullName>
    </submittedName>
</protein>
<feature type="compositionally biased region" description="Basic and acidic residues" evidence="1">
    <location>
        <begin position="140"/>
        <end position="153"/>
    </location>
</feature>